<protein>
    <submittedName>
        <fullName evidence="7">RNA polymerase sigma-70 factor, ECF subfamily</fullName>
    </submittedName>
</protein>
<gene>
    <name evidence="7" type="ORF">SAMN05216469_11091</name>
</gene>
<dbReference type="InterPro" id="IPR013325">
    <property type="entry name" value="RNA_pol_sigma_r2"/>
</dbReference>
<dbReference type="AlphaFoldDB" id="A0A1H7M3B9"/>
<dbReference type="InterPro" id="IPR039425">
    <property type="entry name" value="RNA_pol_sigma-70-like"/>
</dbReference>
<dbReference type="InterPro" id="IPR014284">
    <property type="entry name" value="RNA_pol_sigma-70_dom"/>
</dbReference>
<keyword evidence="3" id="KW-0731">Sigma factor</keyword>
<dbReference type="Pfam" id="PF08281">
    <property type="entry name" value="Sigma70_r4_2"/>
    <property type="match status" value="1"/>
</dbReference>
<dbReference type="InterPro" id="IPR036388">
    <property type="entry name" value="WH-like_DNA-bd_sf"/>
</dbReference>
<dbReference type="GO" id="GO:0003677">
    <property type="term" value="F:DNA binding"/>
    <property type="evidence" value="ECO:0007669"/>
    <property type="project" value="UniProtKB-KW"/>
</dbReference>
<dbReference type="PANTHER" id="PTHR43133">
    <property type="entry name" value="RNA POLYMERASE ECF-TYPE SIGMA FACTO"/>
    <property type="match status" value="1"/>
</dbReference>
<dbReference type="InterPro" id="IPR013324">
    <property type="entry name" value="RNA_pol_sigma_r3/r4-like"/>
</dbReference>
<evidence type="ECO:0000256" key="1">
    <source>
        <dbReference type="ARBA" id="ARBA00010641"/>
    </source>
</evidence>
<dbReference type="Proteomes" id="UP000186015">
    <property type="component" value="Unassembled WGS sequence"/>
</dbReference>
<dbReference type="OrthoDB" id="1904308at2"/>
<reference evidence="7 8" key="1">
    <citation type="submission" date="2016-10" db="EMBL/GenBank/DDBJ databases">
        <authorList>
            <person name="de Groot N.N."/>
        </authorList>
    </citation>
    <scope>NUCLEOTIDE SEQUENCE [LARGE SCALE GENOMIC DNA]</scope>
    <source>
        <strain evidence="7 8">KH2T6</strain>
    </source>
</reference>
<dbReference type="SUPFAM" id="SSF88659">
    <property type="entry name" value="Sigma3 and sigma4 domains of RNA polymerase sigma factors"/>
    <property type="match status" value="1"/>
</dbReference>
<evidence type="ECO:0000256" key="4">
    <source>
        <dbReference type="ARBA" id="ARBA00023125"/>
    </source>
</evidence>
<evidence type="ECO:0000259" key="6">
    <source>
        <dbReference type="Pfam" id="PF08281"/>
    </source>
</evidence>
<evidence type="ECO:0000313" key="8">
    <source>
        <dbReference type="Proteomes" id="UP000186015"/>
    </source>
</evidence>
<feature type="domain" description="RNA polymerase sigma factor 70 region 4 type 2" evidence="6">
    <location>
        <begin position="123"/>
        <end position="160"/>
    </location>
</feature>
<evidence type="ECO:0000256" key="3">
    <source>
        <dbReference type="ARBA" id="ARBA00023082"/>
    </source>
</evidence>
<name>A0A1H7M3B9_RUMAL</name>
<sequence>MSEVNVRERFEMIYNKTYDYIYKYLIIKSDSRETAEDILQSVYLSFYKRMLAGEKILDPKHYLLRSAKHGLADHYSSKRITESLDDSIEIVDEKALDSLENDDGFAYEEILQSLKNSDEVTYRIFLLHFGHDYTIEKTAKTLGLAESTVKSKMYRALKKLRKQLKEGERYAVFGRDKEIR</sequence>
<dbReference type="Gene3D" id="1.10.10.10">
    <property type="entry name" value="Winged helix-like DNA-binding domain superfamily/Winged helix DNA-binding domain"/>
    <property type="match status" value="1"/>
</dbReference>
<dbReference type="InterPro" id="IPR013249">
    <property type="entry name" value="RNA_pol_sigma70_r4_t2"/>
</dbReference>
<organism evidence="7 8">
    <name type="scientific">Ruminococcus albus</name>
    <dbReference type="NCBI Taxonomy" id="1264"/>
    <lineage>
        <taxon>Bacteria</taxon>
        <taxon>Bacillati</taxon>
        <taxon>Bacillota</taxon>
        <taxon>Clostridia</taxon>
        <taxon>Eubacteriales</taxon>
        <taxon>Oscillospiraceae</taxon>
        <taxon>Ruminococcus</taxon>
    </lineage>
</organism>
<dbReference type="RefSeq" id="WP_074834029.1">
    <property type="nucleotide sequence ID" value="NZ_FOAT01000010.1"/>
</dbReference>
<keyword evidence="2" id="KW-0805">Transcription regulation</keyword>
<dbReference type="NCBIfam" id="TIGR02937">
    <property type="entry name" value="sigma70-ECF"/>
    <property type="match status" value="1"/>
</dbReference>
<dbReference type="EMBL" id="FOAT01000010">
    <property type="protein sequence ID" value="SEL05235.1"/>
    <property type="molecule type" value="Genomic_DNA"/>
</dbReference>
<accession>A0A1H7M3B9</accession>
<comment type="similarity">
    <text evidence="1">Belongs to the sigma-70 factor family. ECF subfamily.</text>
</comment>
<evidence type="ECO:0000256" key="5">
    <source>
        <dbReference type="ARBA" id="ARBA00023163"/>
    </source>
</evidence>
<dbReference type="SUPFAM" id="SSF88946">
    <property type="entry name" value="Sigma2 domain of RNA polymerase sigma factors"/>
    <property type="match status" value="1"/>
</dbReference>
<keyword evidence="5" id="KW-0804">Transcription</keyword>
<dbReference type="GO" id="GO:0016987">
    <property type="term" value="F:sigma factor activity"/>
    <property type="evidence" value="ECO:0007669"/>
    <property type="project" value="UniProtKB-KW"/>
</dbReference>
<dbReference type="Gene3D" id="1.10.1740.10">
    <property type="match status" value="1"/>
</dbReference>
<proteinExistence type="inferred from homology"/>
<dbReference type="PANTHER" id="PTHR43133:SF8">
    <property type="entry name" value="RNA POLYMERASE SIGMA FACTOR HI_1459-RELATED"/>
    <property type="match status" value="1"/>
</dbReference>
<keyword evidence="4" id="KW-0238">DNA-binding</keyword>
<evidence type="ECO:0000313" key="7">
    <source>
        <dbReference type="EMBL" id="SEL05235.1"/>
    </source>
</evidence>
<evidence type="ECO:0000256" key="2">
    <source>
        <dbReference type="ARBA" id="ARBA00023015"/>
    </source>
</evidence>
<dbReference type="GO" id="GO:0006352">
    <property type="term" value="P:DNA-templated transcription initiation"/>
    <property type="evidence" value="ECO:0007669"/>
    <property type="project" value="InterPro"/>
</dbReference>